<reference evidence="1 2" key="1">
    <citation type="journal article" date="2019" name="Int. J. Syst. Evol. Microbiol.">
        <title>The Global Catalogue of Microorganisms (GCM) 10K type strain sequencing project: providing services to taxonomists for standard genome sequencing and annotation.</title>
        <authorList>
            <consortium name="The Broad Institute Genomics Platform"/>
            <consortium name="The Broad Institute Genome Sequencing Center for Infectious Disease"/>
            <person name="Wu L."/>
            <person name="Ma J."/>
        </authorList>
    </citation>
    <scope>NUCLEOTIDE SEQUENCE [LARGE SCALE GENOMIC DNA]</scope>
    <source>
        <strain evidence="1 2">JCM 15478</strain>
    </source>
</reference>
<proteinExistence type="predicted"/>
<comment type="caution">
    <text evidence="1">The sequence shown here is derived from an EMBL/GenBank/DDBJ whole genome shotgun (WGS) entry which is preliminary data.</text>
</comment>
<evidence type="ECO:0000313" key="2">
    <source>
        <dbReference type="Proteomes" id="UP001500016"/>
    </source>
</evidence>
<dbReference type="Proteomes" id="UP001500016">
    <property type="component" value="Unassembled WGS sequence"/>
</dbReference>
<organism evidence="1 2">
    <name type="scientific">Streptomyces albiaxialis</name>
    <dbReference type="NCBI Taxonomy" id="329523"/>
    <lineage>
        <taxon>Bacteria</taxon>
        <taxon>Bacillati</taxon>
        <taxon>Actinomycetota</taxon>
        <taxon>Actinomycetes</taxon>
        <taxon>Kitasatosporales</taxon>
        <taxon>Streptomycetaceae</taxon>
        <taxon>Streptomyces</taxon>
    </lineage>
</organism>
<accession>A0ABN2WAE7</accession>
<gene>
    <name evidence="1" type="ORF">GCM10009801_51170</name>
</gene>
<name>A0ABN2WAE7_9ACTN</name>
<dbReference type="RefSeq" id="WP_344531629.1">
    <property type="nucleotide sequence ID" value="NZ_BAAAPE010000013.1"/>
</dbReference>
<keyword evidence="2" id="KW-1185">Reference proteome</keyword>
<evidence type="ECO:0000313" key="1">
    <source>
        <dbReference type="EMBL" id="GAA2087890.1"/>
    </source>
</evidence>
<sequence length="64" mass="7291">MTRRENDRDDQARTLRLLDQVDSSFEFDPDATFEPGTFESVLLHGIAGDPRQPYPPAGHSYPRT</sequence>
<dbReference type="EMBL" id="BAAAPE010000013">
    <property type="protein sequence ID" value="GAA2087890.1"/>
    <property type="molecule type" value="Genomic_DNA"/>
</dbReference>
<protein>
    <submittedName>
        <fullName evidence="1">Uncharacterized protein</fullName>
    </submittedName>
</protein>